<dbReference type="Proteomes" id="UP000327468">
    <property type="component" value="Chromosome 11"/>
</dbReference>
<gene>
    <name evidence="5" type="ORF">PHYPO_G00028310</name>
</gene>
<keyword evidence="6" id="KW-1185">Reference proteome</keyword>
<dbReference type="PROSITE" id="PS51842">
    <property type="entry name" value="IF_ROD_2"/>
    <property type="match status" value="1"/>
</dbReference>
<dbReference type="Gene3D" id="1.20.5.170">
    <property type="match status" value="1"/>
</dbReference>
<dbReference type="Gene3D" id="1.20.5.500">
    <property type="entry name" value="Single helix bin"/>
    <property type="match status" value="1"/>
</dbReference>
<dbReference type="PANTHER" id="PTHR23239">
    <property type="entry name" value="INTERMEDIATE FILAMENT"/>
    <property type="match status" value="1"/>
</dbReference>
<dbReference type="InterPro" id="IPR039008">
    <property type="entry name" value="IF_rod_dom"/>
</dbReference>
<feature type="domain" description="IF rod" evidence="4">
    <location>
        <begin position="55"/>
        <end position="365"/>
    </location>
</feature>
<dbReference type="PANTHER" id="PTHR23239:SF367">
    <property type="entry name" value="KERATIN 15-RELATED"/>
    <property type="match status" value="1"/>
</dbReference>
<accession>A0A5N5MWW8</accession>
<name>A0A5N5MWW8_PANHP</name>
<dbReference type="OrthoDB" id="2441647at2759"/>
<evidence type="ECO:0000313" key="5">
    <source>
        <dbReference type="EMBL" id="KAB5559378.1"/>
    </source>
</evidence>
<keyword evidence="1" id="KW-0403">Intermediate filament</keyword>
<evidence type="ECO:0000256" key="2">
    <source>
        <dbReference type="ARBA" id="ARBA00023054"/>
    </source>
</evidence>
<dbReference type="GO" id="GO:0005198">
    <property type="term" value="F:structural molecule activity"/>
    <property type="evidence" value="ECO:0007669"/>
    <property type="project" value="InterPro"/>
</dbReference>
<evidence type="ECO:0000259" key="4">
    <source>
        <dbReference type="PROSITE" id="PS51842"/>
    </source>
</evidence>
<protein>
    <recommendedName>
        <fullName evidence="4">IF rod domain-containing protein</fullName>
    </recommendedName>
</protein>
<dbReference type="GO" id="GO:0005882">
    <property type="term" value="C:intermediate filament"/>
    <property type="evidence" value="ECO:0007669"/>
    <property type="project" value="UniProtKB-KW"/>
</dbReference>
<dbReference type="InterPro" id="IPR002957">
    <property type="entry name" value="Keratin_I"/>
</dbReference>
<feature type="coiled-coil region" evidence="3">
    <location>
        <begin position="302"/>
        <end position="357"/>
    </location>
</feature>
<sequence length="387" mass="43768">MSLSFKSYGTKTLSVYGGAGGQGTRISSSRPELFCGSSWQSNPADGLTFHISANEKAIMQNLNDRLASFIQKVHSLESSNAELERKINEWCAGRTVASHEYSGFLATIKSLRDQIQDISKSNGEAGLNIQNARLVADDFRSKYELELGIRTWVETDTASIRKVMDELTLTRSTLEMEYESLREEHILLRKNHEEEKAQIHAQAGGQMNVSVDGAPSTDLNQALTKIRENYEAVVAKNHRDQEVWYQNKISTVEKKFMEQTEDLEYNTTELSQLKSYFHKMQIELQSQLSMKMSLEGSLQDSATRYAAQLAELQKIITDLELKLKQIHANITENKQDYDTLLEVKTNLEAEIKEYMSLLEVNGSDLQVARKKIAVVKLVESSQTVTTH</sequence>
<reference evidence="5 6" key="1">
    <citation type="submission" date="2019-06" db="EMBL/GenBank/DDBJ databases">
        <title>A chromosome-scale genome assembly of the striped catfish, Pangasianodon hypophthalmus.</title>
        <authorList>
            <person name="Wen M."/>
            <person name="Zahm M."/>
            <person name="Roques C."/>
            <person name="Cabau C."/>
            <person name="Klopp C."/>
            <person name="Donnadieu C."/>
            <person name="Jouanno E."/>
            <person name="Avarre J.-C."/>
            <person name="Campet M."/>
            <person name="Ha T.T.T."/>
            <person name="Dugue R."/>
            <person name="Lampietro C."/>
            <person name="Louis A."/>
            <person name="Herpin A."/>
            <person name="Echchiki A."/>
            <person name="Berthelot C."/>
            <person name="Parey E."/>
            <person name="Roest-Crollius H."/>
            <person name="Braasch I."/>
            <person name="Postlethwait J."/>
            <person name="Bobe J."/>
            <person name="Montfort J."/>
            <person name="Bouchez O."/>
            <person name="Begum T."/>
            <person name="Schartl M."/>
            <person name="Guiguen Y."/>
        </authorList>
    </citation>
    <scope>NUCLEOTIDE SEQUENCE [LARGE SCALE GENOMIC DNA]</scope>
    <source>
        <strain evidence="5 6">Indonesia</strain>
        <tissue evidence="5">Blood</tissue>
    </source>
</reference>
<feature type="coiled-coil region" evidence="3">
    <location>
        <begin position="164"/>
        <end position="198"/>
    </location>
</feature>
<proteinExistence type="predicted"/>
<evidence type="ECO:0000313" key="6">
    <source>
        <dbReference type="Proteomes" id="UP000327468"/>
    </source>
</evidence>
<organism evidence="5 6">
    <name type="scientific">Pangasianodon hypophthalmus</name>
    <name type="common">Striped catfish</name>
    <name type="synonym">Helicophagus hypophthalmus</name>
    <dbReference type="NCBI Taxonomy" id="310915"/>
    <lineage>
        <taxon>Eukaryota</taxon>
        <taxon>Metazoa</taxon>
        <taxon>Chordata</taxon>
        <taxon>Craniata</taxon>
        <taxon>Vertebrata</taxon>
        <taxon>Euteleostomi</taxon>
        <taxon>Actinopterygii</taxon>
        <taxon>Neopterygii</taxon>
        <taxon>Teleostei</taxon>
        <taxon>Ostariophysi</taxon>
        <taxon>Siluriformes</taxon>
        <taxon>Pangasiidae</taxon>
        <taxon>Pangasianodon</taxon>
    </lineage>
</organism>
<evidence type="ECO:0000256" key="1">
    <source>
        <dbReference type="ARBA" id="ARBA00022754"/>
    </source>
</evidence>
<evidence type="ECO:0000256" key="3">
    <source>
        <dbReference type="SAM" id="Coils"/>
    </source>
</evidence>
<dbReference type="SUPFAM" id="SSF64593">
    <property type="entry name" value="Intermediate filament protein, coiled coil region"/>
    <property type="match status" value="2"/>
</dbReference>
<feature type="coiled-coil region" evidence="3">
    <location>
        <begin position="59"/>
        <end position="86"/>
    </location>
</feature>
<dbReference type="PRINTS" id="PR01248">
    <property type="entry name" value="TYPE1KERATIN"/>
</dbReference>
<dbReference type="Pfam" id="PF00038">
    <property type="entry name" value="Filament"/>
    <property type="match status" value="1"/>
</dbReference>
<dbReference type="EMBL" id="VFJC01000012">
    <property type="protein sequence ID" value="KAB5559378.1"/>
    <property type="molecule type" value="Genomic_DNA"/>
</dbReference>
<dbReference type="SMART" id="SM01391">
    <property type="entry name" value="Filament"/>
    <property type="match status" value="1"/>
</dbReference>
<dbReference type="AlphaFoldDB" id="A0A5N5MWW8"/>
<comment type="caution">
    <text evidence="5">The sequence shown here is derived from an EMBL/GenBank/DDBJ whole genome shotgun (WGS) entry which is preliminary data.</text>
</comment>
<keyword evidence="2 3" id="KW-0175">Coiled coil</keyword>
<dbReference type="Gene3D" id="1.20.5.1160">
    <property type="entry name" value="Vasodilator-stimulated phosphoprotein"/>
    <property type="match status" value="1"/>
</dbReference>